<dbReference type="InterPro" id="IPR006664">
    <property type="entry name" value="OMP_bac"/>
</dbReference>
<keyword evidence="3" id="KW-0998">Cell outer membrane</keyword>
<evidence type="ECO:0000313" key="7">
    <source>
        <dbReference type="EMBL" id="RXR22958.1"/>
    </source>
</evidence>
<evidence type="ECO:0000313" key="8">
    <source>
        <dbReference type="Proteomes" id="UP000289857"/>
    </source>
</evidence>
<feature type="chain" id="PRO_5020696822" evidence="5">
    <location>
        <begin position="20"/>
        <end position="438"/>
    </location>
</feature>
<dbReference type="RefSeq" id="WP_129461188.1">
    <property type="nucleotide sequence ID" value="NZ_SBKN01000003.1"/>
</dbReference>
<protein>
    <submittedName>
        <fullName evidence="7">OmpA family protein</fullName>
    </submittedName>
</protein>
<keyword evidence="2 4" id="KW-0472">Membrane</keyword>
<organism evidence="7 8">
    <name type="scientific">Flavobacterium stagni</name>
    <dbReference type="NCBI Taxonomy" id="2506421"/>
    <lineage>
        <taxon>Bacteria</taxon>
        <taxon>Pseudomonadati</taxon>
        <taxon>Bacteroidota</taxon>
        <taxon>Flavobacteriia</taxon>
        <taxon>Flavobacteriales</taxon>
        <taxon>Flavobacteriaceae</taxon>
        <taxon>Flavobacterium</taxon>
    </lineage>
</organism>
<proteinExistence type="predicted"/>
<reference evidence="8" key="1">
    <citation type="submission" date="2019-01" db="EMBL/GenBank/DDBJ databases">
        <title>Cytophagaceae bacterium strain CAR-16.</title>
        <authorList>
            <person name="Chen W.-M."/>
        </authorList>
    </citation>
    <scope>NUCLEOTIDE SEQUENCE [LARGE SCALE GENOMIC DNA]</scope>
    <source>
        <strain evidence="8">WWJ-16</strain>
    </source>
</reference>
<comment type="subcellular location">
    <subcellularLocation>
        <location evidence="1">Cell outer membrane</location>
    </subcellularLocation>
</comment>
<dbReference type="InterPro" id="IPR036737">
    <property type="entry name" value="OmpA-like_sf"/>
</dbReference>
<feature type="signal peptide" evidence="5">
    <location>
        <begin position="1"/>
        <end position="19"/>
    </location>
</feature>
<dbReference type="GO" id="GO:0005509">
    <property type="term" value="F:calcium ion binding"/>
    <property type="evidence" value="ECO:0007669"/>
    <property type="project" value="InterPro"/>
</dbReference>
<accession>A0A4Q1K9E1</accession>
<dbReference type="Pfam" id="PF00691">
    <property type="entry name" value="OmpA"/>
    <property type="match status" value="1"/>
</dbReference>
<dbReference type="AlphaFoldDB" id="A0A4Q1K9E1"/>
<dbReference type="GO" id="GO:0009279">
    <property type="term" value="C:cell outer membrane"/>
    <property type="evidence" value="ECO:0007669"/>
    <property type="project" value="UniProtKB-SubCell"/>
</dbReference>
<comment type="caution">
    <text evidence="7">The sequence shown here is derived from an EMBL/GenBank/DDBJ whole genome shotgun (WGS) entry which is preliminary data.</text>
</comment>
<dbReference type="OrthoDB" id="1522982at2"/>
<dbReference type="Proteomes" id="UP000289857">
    <property type="component" value="Unassembled WGS sequence"/>
</dbReference>
<dbReference type="PANTHER" id="PTHR30329:SF21">
    <property type="entry name" value="LIPOPROTEIN YIAD-RELATED"/>
    <property type="match status" value="1"/>
</dbReference>
<evidence type="ECO:0000256" key="1">
    <source>
        <dbReference type="ARBA" id="ARBA00004442"/>
    </source>
</evidence>
<dbReference type="CDD" id="cd07185">
    <property type="entry name" value="OmpA_C-like"/>
    <property type="match status" value="1"/>
</dbReference>
<dbReference type="EMBL" id="SBKN01000003">
    <property type="protein sequence ID" value="RXR22958.1"/>
    <property type="molecule type" value="Genomic_DNA"/>
</dbReference>
<dbReference type="InterPro" id="IPR028974">
    <property type="entry name" value="TSP_type-3_rpt"/>
</dbReference>
<evidence type="ECO:0000259" key="6">
    <source>
        <dbReference type="PROSITE" id="PS51123"/>
    </source>
</evidence>
<dbReference type="PRINTS" id="PR01021">
    <property type="entry name" value="OMPADOMAIN"/>
</dbReference>
<dbReference type="PANTHER" id="PTHR30329">
    <property type="entry name" value="STATOR ELEMENT OF FLAGELLAR MOTOR COMPLEX"/>
    <property type="match status" value="1"/>
</dbReference>
<dbReference type="Gene3D" id="3.30.1330.60">
    <property type="entry name" value="OmpA-like domain"/>
    <property type="match status" value="1"/>
</dbReference>
<dbReference type="SUPFAM" id="SSF103088">
    <property type="entry name" value="OmpA-like"/>
    <property type="match status" value="1"/>
</dbReference>
<dbReference type="PROSITE" id="PS51123">
    <property type="entry name" value="OMPA_2"/>
    <property type="match status" value="1"/>
</dbReference>
<dbReference type="InterPro" id="IPR050330">
    <property type="entry name" value="Bact_OuterMem_StrucFunc"/>
</dbReference>
<evidence type="ECO:0000256" key="4">
    <source>
        <dbReference type="PROSITE-ProRule" id="PRU00473"/>
    </source>
</evidence>
<name>A0A4Q1K9E1_9FLAO</name>
<dbReference type="SUPFAM" id="SSF103647">
    <property type="entry name" value="TSP type-3 repeat"/>
    <property type="match status" value="1"/>
</dbReference>
<evidence type="ECO:0000256" key="3">
    <source>
        <dbReference type="ARBA" id="ARBA00023237"/>
    </source>
</evidence>
<gene>
    <name evidence="7" type="ORF">EQG61_06920</name>
</gene>
<sequence>MKKITLLSLLMASSVALQAQKKEEVKDTTATSEFNKWTIEATVGQAKGVKPYAVGYFSSDPGAFLGKPQANSFSLSGRYMLSPIFGFRGSLHYDNLKNIKDNGSKPFEMQQFGVGLEGVVNLSRLLGIQENLNRFGLLAHGGIKIDAMTSKTANVFENDHNNGATEWNGGLVIGITPQFRITQKLAVMLDVSVQNNYRQHFNWDGSYSDISNNLNGQLITGSLGLSYSFGPNDIHGDWAVIRDKKSDEIEALGKRIDDMETLMNDTDKDGVPDYLDQENNSVAGVAVDTRGKMVDINRNGVPDELERYVDKTTKEVTQQSNEDMVKKLINEGYVTTYFDTNKSTPTNVSTEGIDFMLTYLRNFPNTKIEIIGHADEIGSSAFNNNLANKRAEAVKAILVKAGIAADRMTVVTQGEDSSVDPNSDGARKLVRRVTFQVK</sequence>
<keyword evidence="8" id="KW-1185">Reference proteome</keyword>
<keyword evidence="5" id="KW-0732">Signal</keyword>
<evidence type="ECO:0000256" key="2">
    <source>
        <dbReference type="ARBA" id="ARBA00023136"/>
    </source>
</evidence>
<dbReference type="InterPro" id="IPR006665">
    <property type="entry name" value="OmpA-like"/>
</dbReference>
<evidence type="ECO:0000256" key="5">
    <source>
        <dbReference type="SAM" id="SignalP"/>
    </source>
</evidence>
<feature type="domain" description="OmpA-like" evidence="6">
    <location>
        <begin position="325"/>
        <end position="438"/>
    </location>
</feature>